<dbReference type="SUPFAM" id="SSF56925">
    <property type="entry name" value="OMPA-like"/>
    <property type="match status" value="1"/>
</dbReference>
<evidence type="ECO:0000256" key="1">
    <source>
        <dbReference type="SAM" id="SignalP"/>
    </source>
</evidence>
<gene>
    <name evidence="2" type="ORF">LU635_02685</name>
</gene>
<name>A0A9X2A4K9_9FLAO</name>
<evidence type="ECO:0000313" key="3">
    <source>
        <dbReference type="Proteomes" id="UP001139344"/>
    </source>
</evidence>
<protein>
    <recommendedName>
        <fullName evidence="4">Outer membrane protein beta-barrel domain-containing protein</fullName>
    </recommendedName>
</protein>
<feature type="signal peptide" evidence="1">
    <location>
        <begin position="1"/>
        <end position="20"/>
    </location>
</feature>
<dbReference type="Proteomes" id="UP001139344">
    <property type="component" value="Unassembled WGS sequence"/>
</dbReference>
<accession>A0A9X2A4K9</accession>
<comment type="caution">
    <text evidence="2">The sequence shown here is derived from an EMBL/GenBank/DDBJ whole genome shotgun (WGS) entry which is preliminary data.</text>
</comment>
<organism evidence="2 3">
    <name type="scientific">Christiangramia crocea</name>
    <dbReference type="NCBI Taxonomy" id="2904124"/>
    <lineage>
        <taxon>Bacteria</taxon>
        <taxon>Pseudomonadati</taxon>
        <taxon>Bacteroidota</taxon>
        <taxon>Flavobacteriia</taxon>
        <taxon>Flavobacteriales</taxon>
        <taxon>Flavobacteriaceae</taxon>
        <taxon>Christiangramia</taxon>
    </lineage>
</organism>
<reference evidence="2" key="1">
    <citation type="submission" date="2021-12" db="EMBL/GenBank/DDBJ databases">
        <title>Description of Gramella crocea sp. nov., a new bacterium isolated from activated sludge.</title>
        <authorList>
            <person name="Zhang X."/>
        </authorList>
    </citation>
    <scope>NUCLEOTIDE SEQUENCE</scope>
    <source>
        <strain evidence="2">YB25</strain>
    </source>
</reference>
<sequence>MPKNHVLAFLFIASAICLQAQTQVTEESWIGDLKGGARIQKTQKLYWENGFALDLTSPKLVDNRVHLGVSYVTSRLGSAMGTNAIKQDNFLLSMGYHFRPQKDLQPFTRLNTGYFHADYEYEIFDVLPNNAFLLSIDAGLSYEFKVPFTVNLSAGYNLNTGNGSSGPGTLYPVFYQMSLYYTILKKRSNDN</sequence>
<dbReference type="EMBL" id="JAJSON010000008">
    <property type="protein sequence ID" value="MCG9970530.1"/>
    <property type="molecule type" value="Genomic_DNA"/>
</dbReference>
<evidence type="ECO:0000313" key="2">
    <source>
        <dbReference type="EMBL" id="MCG9970530.1"/>
    </source>
</evidence>
<keyword evidence="3" id="KW-1185">Reference proteome</keyword>
<dbReference type="AlphaFoldDB" id="A0A9X2A4K9"/>
<evidence type="ECO:0008006" key="4">
    <source>
        <dbReference type="Google" id="ProtNLM"/>
    </source>
</evidence>
<proteinExistence type="predicted"/>
<dbReference type="RefSeq" id="WP_240095927.1">
    <property type="nucleotide sequence ID" value="NZ_JAJSON010000008.1"/>
</dbReference>
<dbReference type="InterPro" id="IPR011250">
    <property type="entry name" value="OMP/PagP_B-barrel"/>
</dbReference>
<feature type="chain" id="PRO_5040819072" description="Outer membrane protein beta-barrel domain-containing protein" evidence="1">
    <location>
        <begin position="21"/>
        <end position="191"/>
    </location>
</feature>
<dbReference type="Gene3D" id="2.40.160.20">
    <property type="match status" value="1"/>
</dbReference>
<keyword evidence="1" id="KW-0732">Signal</keyword>